<proteinExistence type="predicted"/>
<dbReference type="PANTHER" id="PTHR33923:SF13">
    <property type="entry name" value="PLANT CALMODULIN-BINDING PROTEIN-RELATED"/>
    <property type="match status" value="1"/>
</dbReference>
<keyword evidence="3" id="KW-1185">Reference proteome</keyword>
<accession>A0A8J5VG67</accession>
<evidence type="ECO:0000313" key="3">
    <source>
        <dbReference type="Proteomes" id="UP000729402"/>
    </source>
</evidence>
<comment type="caution">
    <text evidence="2">The sequence shown here is derived from an EMBL/GenBank/DDBJ whole genome shotgun (WGS) entry which is preliminary data.</text>
</comment>
<dbReference type="Proteomes" id="UP000729402">
    <property type="component" value="Unassembled WGS sequence"/>
</dbReference>
<feature type="compositionally biased region" description="Polar residues" evidence="1">
    <location>
        <begin position="31"/>
        <end position="47"/>
    </location>
</feature>
<organism evidence="2 3">
    <name type="scientific">Zizania palustris</name>
    <name type="common">Northern wild rice</name>
    <dbReference type="NCBI Taxonomy" id="103762"/>
    <lineage>
        <taxon>Eukaryota</taxon>
        <taxon>Viridiplantae</taxon>
        <taxon>Streptophyta</taxon>
        <taxon>Embryophyta</taxon>
        <taxon>Tracheophyta</taxon>
        <taxon>Spermatophyta</taxon>
        <taxon>Magnoliopsida</taxon>
        <taxon>Liliopsida</taxon>
        <taxon>Poales</taxon>
        <taxon>Poaceae</taxon>
        <taxon>BOP clade</taxon>
        <taxon>Oryzoideae</taxon>
        <taxon>Oryzeae</taxon>
        <taxon>Zizaniinae</taxon>
        <taxon>Zizania</taxon>
    </lineage>
</organism>
<dbReference type="PANTHER" id="PTHR33923">
    <property type="entry name" value="CALMODULIN-BINDING PROTEIN-RELATED"/>
    <property type="match status" value="1"/>
</dbReference>
<evidence type="ECO:0000313" key="2">
    <source>
        <dbReference type="EMBL" id="KAG8069002.1"/>
    </source>
</evidence>
<protein>
    <submittedName>
        <fullName evidence="2">Uncharacterized protein</fullName>
    </submittedName>
</protein>
<evidence type="ECO:0000256" key="1">
    <source>
        <dbReference type="SAM" id="MobiDB-lite"/>
    </source>
</evidence>
<reference evidence="2" key="1">
    <citation type="journal article" date="2021" name="bioRxiv">
        <title>Whole Genome Assembly and Annotation of Northern Wild Rice, Zizania palustris L., Supports a Whole Genome Duplication in the Zizania Genus.</title>
        <authorList>
            <person name="Haas M."/>
            <person name="Kono T."/>
            <person name="Macchietto M."/>
            <person name="Millas R."/>
            <person name="McGilp L."/>
            <person name="Shao M."/>
            <person name="Duquette J."/>
            <person name="Hirsch C.N."/>
            <person name="Kimball J."/>
        </authorList>
    </citation>
    <scope>NUCLEOTIDE SEQUENCE</scope>
    <source>
        <tissue evidence="2">Fresh leaf tissue</tissue>
    </source>
</reference>
<name>A0A8J5VG67_ZIZPA</name>
<reference evidence="2" key="2">
    <citation type="submission" date="2021-02" db="EMBL/GenBank/DDBJ databases">
        <authorList>
            <person name="Kimball J.A."/>
            <person name="Haas M.W."/>
            <person name="Macchietto M."/>
            <person name="Kono T."/>
            <person name="Duquette J."/>
            <person name="Shao M."/>
        </authorList>
    </citation>
    <scope>NUCLEOTIDE SEQUENCE</scope>
    <source>
        <tissue evidence="2">Fresh leaf tissue</tissue>
    </source>
</reference>
<dbReference type="OrthoDB" id="1304871at2759"/>
<dbReference type="GO" id="GO:0005516">
    <property type="term" value="F:calmodulin binding"/>
    <property type="evidence" value="ECO:0007669"/>
    <property type="project" value="InterPro"/>
</dbReference>
<sequence>MMPPSKMRGFSDDSGGESRTRNRGGAAMSPMPSSVPNYMRGTSSSDAKSGHRARALLSVSPPRRRPVRVVTRGKVWFPKVTGLGRSTCSSTMKEAKFPDALDLAPDVTDAEGPAAMQVCPYTYCSLNGHVHSLAVPLQSFLLHSNSGDW</sequence>
<dbReference type="AlphaFoldDB" id="A0A8J5VG67"/>
<dbReference type="EMBL" id="JAAALK010000284">
    <property type="protein sequence ID" value="KAG8069002.1"/>
    <property type="molecule type" value="Genomic_DNA"/>
</dbReference>
<feature type="region of interest" description="Disordered" evidence="1">
    <location>
        <begin position="1"/>
        <end position="61"/>
    </location>
</feature>
<dbReference type="InterPro" id="IPR044681">
    <property type="entry name" value="PICBP-like"/>
</dbReference>
<gene>
    <name evidence="2" type="ORF">GUJ93_ZPchr0005g14339</name>
</gene>